<evidence type="ECO:0000256" key="1">
    <source>
        <dbReference type="ARBA" id="ARBA00004651"/>
    </source>
</evidence>
<dbReference type="EMBL" id="JAQQKY010000002">
    <property type="protein sequence ID" value="MDC7690521.1"/>
    <property type="molecule type" value="Genomic_DNA"/>
</dbReference>
<evidence type="ECO:0000256" key="5">
    <source>
        <dbReference type="ARBA" id="ARBA00023136"/>
    </source>
</evidence>
<gene>
    <name evidence="7" type="ORF">PQU93_06935</name>
</gene>
<feature type="transmembrane region" description="Helical" evidence="6">
    <location>
        <begin position="115"/>
        <end position="140"/>
    </location>
</feature>
<dbReference type="PANTHER" id="PTHR30086:SF20">
    <property type="entry name" value="ARGININE EXPORTER PROTEIN ARGO-RELATED"/>
    <property type="match status" value="1"/>
</dbReference>
<evidence type="ECO:0000256" key="2">
    <source>
        <dbReference type="ARBA" id="ARBA00022475"/>
    </source>
</evidence>
<keyword evidence="3 6" id="KW-0812">Transmembrane</keyword>
<sequence length="205" mass="21869">MSLNVYLSALALSASQIVGIGPQNAFVIRQGIGRQHVLPIVLICIVCDVLLIAAGVLGMGRLVAALPGFVGVVTWGGAAFLLWLSFKAFRAAWQPGRLDASGGIERDRKKVIRTILLVTLLNPYVWLDTVVLIGSVSSVYGTDNAGVFLLGCITSSVLWFVLVGFGAGKLAPWFEKPASWRLLDVAIGCIMLLTAIMLVRNYGLG</sequence>
<organism evidence="7 8">
    <name type="scientific">Vogesella indigofera</name>
    <name type="common">Pseudomonas indigofera</name>
    <dbReference type="NCBI Taxonomy" id="45465"/>
    <lineage>
        <taxon>Bacteria</taxon>
        <taxon>Pseudomonadati</taxon>
        <taxon>Pseudomonadota</taxon>
        <taxon>Betaproteobacteria</taxon>
        <taxon>Neisseriales</taxon>
        <taxon>Chromobacteriaceae</taxon>
        <taxon>Vogesella</taxon>
    </lineage>
</organism>
<dbReference type="InterPro" id="IPR001123">
    <property type="entry name" value="LeuE-type"/>
</dbReference>
<keyword evidence="2" id="KW-1003">Cell membrane</keyword>
<feature type="transmembrane region" description="Helical" evidence="6">
    <location>
        <begin position="63"/>
        <end position="84"/>
    </location>
</feature>
<evidence type="ECO:0000313" key="8">
    <source>
        <dbReference type="Proteomes" id="UP001221566"/>
    </source>
</evidence>
<comment type="subcellular location">
    <subcellularLocation>
        <location evidence="1">Cell membrane</location>
        <topology evidence="1">Multi-pass membrane protein</topology>
    </subcellularLocation>
</comment>
<dbReference type="PANTHER" id="PTHR30086">
    <property type="entry name" value="ARGININE EXPORTER PROTEIN ARGO"/>
    <property type="match status" value="1"/>
</dbReference>
<keyword evidence="8" id="KW-1185">Reference proteome</keyword>
<reference evidence="7 8" key="1">
    <citation type="submission" date="2023-01" db="EMBL/GenBank/DDBJ databases">
        <title>Novel species of the genus Vogesella isolated from rivers.</title>
        <authorList>
            <person name="Lu H."/>
        </authorList>
    </citation>
    <scope>NUCLEOTIDE SEQUENCE [LARGE SCALE GENOMIC DNA]</scope>
    <source>
        <strain evidence="7 8">SH7W</strain>
    </source>
</reference>
<name>A0ABT5I4W6_VOGIN</name>
<comment type="caution">
    <text evidence="7">The sequence shown here is derived from an EMBL/GenBank/DDBJ whole genome shotgun (WGS) entry which is preliminary data.</text>
</comment>
<feature type="transmembrane region" description="Helical" evidence="6">
    <location>
        <begin position="37"/>
        <end position="57"/>
    </location>
</feature>
<dbReference type="Proteomes" id="UP001221566">
    <property type="component" value="Unassembled WGS sequence"/>
</dbReference>
<evidence type="ECO:0000256" key="3">
    <source>
        <dbReference type="ARBA" id="ARBA00022692"/>
    </source>
</evidence>
<feature type="transmembrane region" description="Helical" evidence="6">
    <location>
        <begin position="6"/>
        <end position="25"/>
    </location>
</feature>
<feature type="transmembrane region" description="Helical" evidence="6">
    <location>
        <begin position="146"/>
        <end position="168"/>
    </location>
</feature>
<evidence type="ECO:0000313" key="7">
    <source>
        <dbReference type="EMBL" id="MDC7690521.1"/>
    </source>
</evidence>
<keyword evidence="5 6" id="KW-0472">Membrane</keyword>
<feature type="transmembrane region" description="Helical" evidence="6">
    <location>
        <begin position="180"/>
        <end position="199"/>
    </location>
</feature>
<protein>
    <submittedName>
        <fullName evidence="7">LysE/ArgO family amino acid transporter</fullName>
    </submittedName>
</protein>
<dbReference type="Pfam" id="PF01810">
    <property type="entry name" value="LysE"/>
    <property type="match status" value="1"/>
</dbReference>
<evidence type="ECO:0000256" key="6">
    <source>
        <dbReference type="SAM" id="Phobius"/>
    </source>
</evidence>
<evidence type="ECO:0000256" key="4">
    <source>
        <dbReference type="ARBA" id="ARBA00022989"/>
    </source>
</evidence>
<proteinExistence type="predicted"/>
<accession>A0ABT5I4W6</accession>
<keyword evidence="4 6" id="KW-1133">Transmembrane helix</keyword>
<dbReference type="RefSeq" id="WP_272802791.1">
    <property type="nucleotide sequence ID" value="NZ_JAQQKY010000002.1"/>
</dbReference>